<dbReference type="NCBIfam" id="TIGR00081">
    <property type="entry name" value="purC"/>
    <property type="match status" value="1"/>
</dbReference>
<name>N0E5X2_9MICO</name>
<keyword evidence="4 8" id="KW-0547">Nucleotide-binding</keyword>
<proteinExistence type="inferred from homology"/>
<dbReference type="NCBIfam" id="NF010568">
    <property type="entry name" value="PRK13961.1"/>
    <property type="match status" value="1"/>
</dbReference>
<keyword evidence="5 8" id="KW-0658">Purine biosynthesis</keyword>
<reference evidence="10 11" key="1">
    <citation type="journal article" date="2013" name="ISME J.">
        <title>A metabolic model for members of the genus Tetrasphaera involved in enhanced biological phosphorus removal.</title>
        <authorList>
            <person name="Kristiansen R."/>
            <person name="Nguyen H.T.T."/>
            <person name="Saunders A.M."/>
            <person name="Nielsen J.L."/>
            <person name="Wimmer R."/>
            <person name="Le V.Q."/>
            <person name="McIlroy S.J."/>
            <person name="Petrovski S."/>
            <person name="Seviour R.J."/>
            <person name="Calteau A."/>
            <person name="Nielsen K.L."/>
            <person name="Nielsen P.H."/>
        </authorList>
    </citation>
    <scope>NUCLEOTIDE SEQUENCE [LARGE SCALE GENOMIC DNA]</scope>
    <source>
        <strain evidence="10 11">Lp2</strain>
    </source>
</reference>
<protein>
    <recommendedName>
        <fullName evidence="8">Phosphoribosylaminoimidazole-succinocarboxamide synthase</fullName>
        <ecNumber evidence="8">6.3.2.6</ecNumber>
    </recommendedName>
    <alternativeName>
        <fullName evidence="8">SAICAR synthetase</fullName>
    </alternativeName>
</protein>
<feature type="domain" description="SAICAR synthetase/ADE2 N-terminal" evidence="9">
    <location>
        <begin position="27"/>
        <end position="279"/>
    </location>
</feature>
<dbReference type="InterPro" id="IPR001636">
    <property type="entry name" value="SAICAR_synth"/>
</dbReference>
<dbReference type="GO" id="GO:0005524">
    <property type="term" value="F:ATP binding"/>
    <property type="evidence" value="ECO:0007669"/>
    <property type="project" value="UniProtKB-KW"/>
</dbReference>
<organism evidence="10 11">
    <name type="scientific">Phycicoccus elongatus Lp2</name>
    <dbReference type="NCBI Taxonomy" id="1193181"/>
    <lineage>
        <taxon>Bacteria</taxon>
        <taxon>Bacillati</taxon>
        <taxon>Actinomycetota</taxon>
        <taxon>Actinomycetes</taxon>
        <taxon>Micrococcales</taxon>
        <taxon>Intrasporangiaceae</taxon>
        <taxon>Phycicoccus</taxon>
    </lineage>
</organism>
<evidence type="ECO:0000256" key="2">
    <source>
        <dbReference type="ARBA" id="ARBA00010190"/>
    </source>
</evidence>
<keyword evidence="11" id="KW-1185">Reference proteome</keyword>
<evidence type="ECO:0000256" key="1">
    <source>
        <dbReference type="ARBA" id="ARBA00004672"/>
    </source>
</evidence>
<comment type="similarity">
    <text evidence="2 8">Belongs to the SAICAR synthetase family.</text>
</comment>
<sequence length="312" mass="33870">MVEHATADRLTGMSIADPAPGLPGFVHLYSGKVRDLYAPIGDDGRAREDQLLLVASDRISAFDFVLEPAIPDKGAVLTQLSLWWFEQLASIVPNHVLSTDVPAEVAGRAVLVRRLEMLPVECVARAYLTGGGLREYAADGHVSGIRLPEGLVDGSRFDQPIFTPSTKAPQGEHDEPMSYAAVEAAIGSGLAARARELTTAILARGNEIAAERGILIADTKVEFGVVDGELVLADEVLTPDSSRFWPADQWEPGHTQPSFDKEFVREWLLSPESGWDKASGEAPPPLPEDVVERTRAKYVEAYERLTGTTFAR</sequence>
<dbReference type="EMBL" id="CAIZ01000136">
    <property type="protein sequence ID" value="CCH70739.1"/>
    <property type="molecule type" value="Genomic_DNA"/>
</dbReference>
<evidence type="ECO:0000256" key="6">
    <source>
        <dbReference type="ARBA" id="ARBA00022840"/>
    </source>
</evidence>
<comment type="pathway">
    <text evidence="1 8">Purine metabolism; IMP biosynthesis via de novo pathway; 5-amino-1-(5-phospho-D-ribosyl)imidazole-4-carboxamide from 5-amino-1-(5-phospho-D-ribosyl)imidazole-4-carboxylate: step 1/2.</text>
</comment>
<dbReference type="Gene3D" id="3.30.200.20">
    <property type="entry name" value="Phosphorylase Kinase, domain 1"/>
    <property type="match status" value="1"/>
</dbReference>
<keyword evidence="3 8" id="KW-0436">Ligase</keyword>
<dbReference type="CDD" id="cd01414">
    <property type="entry name" value="SAICAR_synt_Sc"/>
    <property type="match status" value="1"/>
</dbReference>
<evidence type="ECO:0000256" key="5">
    <source>
        <dbReference type="ARBA" id="ARBA00022755"/>
    </source>
</evidence>
<keyword evidence="6 8" id="KW-0067">ATP-binding</keyword>
<gene>
    <name evidence="8 10" type="primary">purC</name>
    <name evidence="10" type="ORF">BN10_650036</name>
</gene>
<evidence type="ECO:0000256" key="3">
    <source>
        <dbReference type="ARBA" id="ARBA00022598"/>
    </source>
</evidence>
<dbReference type="GO" id="GO:0004639">
    <property type="term" value="F:phosphoribosylaminoimidazolesuccinocarboxamide synthase activity"/>
    <property type="evidence" value="ECO:0007669"/>
    <property type="project" value="UniProtKB-UniRule"/>
</dbReference>
<dbReference type="SUPFAM" id="SSF56104">
    <property type="entry name" value="SAICAR synthase-like"/>
    <property type="match status" value="1"/>
</dbReference>
<dbReference type="GO" id="GO:0006189">
    <property type="term" value="P:'de novo' IMP biosynthetic process"/>
    <property type="evidence" value="ECO:0007669"/>
    <property type="project" value="UniProtKB-UniRule"/>
</dbReference>
<dbReference type="HAMAP" id="MF_00137">
    <property type="entry name" value="SAICAR_synth"/>
    <property type="match status" value="1"/>
</dbReference>
<evidence type="ECO:0000313" key="11">
    <source>
        <dbReference type="Proteomes" id="UP000013167"/>
    </source>
</evidence>
<dbReference type="HOGENOM" id="CLU_045637_0_0_11"/>
<dbReference type="InterPro" id="IPR028923">
    <property type="entry name" value="SAICAR_synt/ADE2_N"/>
</dbReference>
<dbReference type="STRING" id="1193181.BN10_650036"/>
<dbReference type="eggNOG" id="COG0152">
    <property type="taxonomic scope" value="Bacteria"/>
</dbReference>
<evidence type="ECO:0000256" key="7">
    <source>
        <dbReference type="ARBA" id="ARBA00048475"/>
    </source>
</evidence>
<dbReference type="Proteomes" id="UP000013167">
    <property type="component" value="Unassembled WGS sequence"/>
</dbReference>
<dbReference type="Gene3D" id="3.30.470.20">
    <property type="entry name" value="ATP-grasp fold, B domain"/>
    <property type="match status" value="1"/>
</dbReference>
<accession>N0E5X2</accession>
<dbReference type="AlphaFoldDB" id="N0E5X2"/>
<dbReference type="PANTHER" id="PTHR43700">
    <property type="entry name" value="PHOSPHORIBOSYLAMINOIMIDAZOLE-SUCCINOCARBOXAMIDE SYNTHASE"/>
    <property type="match status" value="1"/>
</dbReference>
<comment type="catalytic activity">
    <reaction evidence="7 8">
        <text>5-amino-1-(5-phospho-D-ribosyl)imidazole-4-carboxylate + L-aspartate + ATP = (2S)-2-[5-amino-1-(5-phospho-beta-D-ribosyl)imidazole-4-carboxamido]succinate + ADP + phosphate + 2 H(+)</text>
        <dbReference type="Rhea" id="RHEA:22628"/>
        <dbReference type="ChEBI" id="CHEBI:15378"/>
        <dbReference type="ChEBI" id="CHEBI:29991"/>
        <dbReference type="ChEBI" id="CHEBI:30616"/>
        <dbReference type="ChEBI" id="CHEBI:43474"/>
        <dbReference type="ChEBI" id="CHEBI:58443"/>
        <dbReference type="ChEBI" id="CHEBI:77657"/>
        <dbReference type="ChEBI" id="CHEBI:456216"/>
        <dbReference type="EC" id="6.3.2.6"/>
    </reaction>
</comment>
<evidence type="ECO:0000313" key="10">
    <source>
        <dbReference type="EMBL" id="CCH70739.1"/>
    </source>
</evidence>
<dbReference type="Pfam" id="PF01259">
    <property type="entry name" value="SAICAR_synt"/>
    <property type="match status" value="1"/>
</dbReference>
<comment type="caution">
    <text evidence="10">The sequence shown here is derived from an EMBL/GenBank/DDBJ whole genome shotgun (WGS) entry which is preliminary data.</text>
</comment>
<dbReference type="EC" id="6.3.2.6" evidence="8"/>
<dbReference type="PANTHER" id="PTHR43700:SF1">
    <property type="entry name" value="PHOSPHORIBOSYLAMINOIMIDAZOLE-SUCCINOCARBOXAMIDE SYNTHASE"/>
    <property type="match status" value="1"/>
</dbReference>
<dbReference type="UniPathway" id="UPA00074">
    <property type="reaction ID" value="UER00131"/>
</dbReference>
<dbReference type="GO" id="GO:0005737">
    <property type="term" value="C:cytoplasm"/>
    <property type="evidence" value="ECO:0007669"/>
    <property type="project" value="TreeGrafter"/>
</dbReference>
<evidence type="ECO:0000259" key="9">
    <source>
        <dbReference type="Pfam" id="PF01259"/>
    </source>
</evidence>
<evidence type="ECO:0000256" key="8">
    <source>
        <dbReference type="HAMAP-Rule" id="MF_00137"/>
    </source>
</evidence>
<evidence type="ECO:0000256" key="4">
    <source>
        <dbReference type="ARBA" id="ARBA00022741"/>
    </source>
</evidence>